<feature type="compositionally biased region" description="Low complexity" evidence="1">
    <location>
        <begin position="493"/>
        <end position="509"/>
    </location>
</feature>
<dbReference type="CDD" id="cd13945">
    <property type="entry name" value="Chs5_N"/>
    <property type="match status" value="1"/>
</dbReference>
<dbReference type="Pfam" id="PF16892">
    <property type="entry name" value="CHS5_N"/>
    <property type="match status" value="1"/>
</dbReference>
<name>A0AAD9FWW7_PAPLA</name>
<dbReference type="Gene3D" id="6.20.120.50">
    <property type="match status" value="1"/>
</dbReference>
<dbReference type="GO" id="GO:0000747">
    <property type="term" value="P:conjugation with cellular fusion"/>
    <property type="evidence" value="ECO:0007669"/>
    <property type="project" value="TreeGrafter"/>
</dbReference>
<reference evidence="4" key="1">
    <citation type="submission" date="2023-02" db="EMBL/GenBank/DDBJ databases">
        <title>Identification and recombinant expression of a fungal hydrolase from Papiliotrema laurentii that hydrolyzes apple cutin and clears colloidal polyester polyurethane.</title>
        <authorList>
            <consortium name="DOE Joint Genome Institute"/>
            <person name="Roman V.A."/>
            <person name="Bojanowski C."/>
            <person name="Crable B.R."/>
            <person name="Wagner D.N."/>
            <person name="Hung C.S."/>
            <person name="Nadeau L.J."/>
            <person name="Schratz L."/>
            <person name="Haridas S."/>
            <person name="Pangilinan J."/>
            <person name="Lipzen A."/>
            <person name="Na H."/>
            <person name="Yan M."/>
            <person name="Ng V."/>
            <person name="Grigoriev I.V."/>
            <person name="Spatafora J.W."/>
            <person name="Barlow D."/>
            <person name="Biffinger J."/>
            <person name="Kelley-Loughnane N."/>
            <person name="Varaljay V.A."/>
            <person name="Crookes-Goodson W.J."/>
        </authorList>
    </citation>
    <scope>NUCLEOTIDE SEQUENCE</scope>
    <source>
        <strain evidence="4">5307AH</strain>
    </source>
</reference>
<feature type="compositionally biased region" description="Basic and acidic residues" evidence="1">
    <location>
        <begin position="345"/>
        <end position="354"/>
    </location>
</feature>
<dbReference type="PANTHER" id="PTHR47351:SF1">
    <property type="entry name" value="CHITIN BIOSYNTHESIS PROTEIN CHS5"/>
    <property type="match status" value="1"/>
</dbReference>
<dbReference type="InterPro" id="IPR001357">
    <property type="entry name" value="BRCT_dom"/>
</dbReference>
<dbReference type="GO" id="GO:0034044">
    <property type="term" value="C:exomer complex"/>
    <property type="evidence" value="ECO:0007669"/>
    <property type="project" value="TreeGrafter"/>
</dbReference>
<dbReference type="AlphaFoldDB" id="A0AAD9FWW7"/>
<dbReference type="EMBL" id="JAODAN010000001">
    <property type="protein sequence ID" value="KAK1927724.1"/>
    <property type="molecule type" value="Genomic_DNA"/>
</dbReference>
<gene>
    <name evidence="4" type="ORF">DB88DRAFT_479035</name>
</gene>
<feature type="compositionally biased region" description="Polar residues" evidence="1">
    <location>
        <begin position="333"/>
        <end position="343"/>
    </location>
</feature>
<dbReference type="InterPro" id="IPR031673">
    <property type="entry name" value="Chs5_N"/>
</dbReference>
<dbReference type="PANTHER" id="PTHR47351">
    <property type="entry name" value="CHITIN BIOSYNTHESIS PROTEIN CHS5"/>
    <property type="match status" value="1"/>
</dbReference>
<dbReference type="PROSITE" id="PS50853">
    <property type="entry name" value="FN3"/>
    <property type="match status" value="1"/>
</dbReference>
<evidence type="ECO:0000259" key="2">
    <source>
        <dbReference type="PROSITE" id="PS50172"/>
    </source>
</evidence>
<feature type="domain" description="Fibronectin type-III" evidence="3">
    <location>
        <begin position="111"/>
        <end position="208"/>
    </location>
</feature>
<feature type="compositionally biased region" description="Acidic residues" evidence="1">
    <location>
        <begin position="655"/>
        <end position="672"/>
    </location>
</feature>
<dbReference type="GO" id="GO:0005802">
    <property type="term" value="C:trans-Golgi network"/>
    <property type="evidence" value="ECO:0007669"/>
    <property type="project" value="TreeGrafter"/>
</dbReference>
<comment type="caution">
    <text evidence="4">The sequence shown here is derived from an EMBL/GenBank/DDBJ whole genome shotgun (WGS) entry which is preliminary data.</text>
</comment>
<dbReference type="InterPro" id="IPR003961">
    <property type="entry name" value="FN3_dom"/>
</dbReference>
<feature type="domain" description="BRCT" evidence="2">
    <location>
        <begin position="204"/>
        <end position="305"/>
    </location>
</feature>
<feature type="compositionally biased region" description="Basic and acidic residues" evidence="1">
    <location>
        <begin position="625"/>
        <end position="635"/>
    </location>
</feature>
<feature type="region of interest" description="Disordered" evidence="1">
    <location>
        <begin position="581"/>
        <end position="672"/>
    </location>
</feature>
<organism evidence="4 5">
    <name type="scientific">Papiliotrema laurentii</name>
    <name type="common">Cryptococcus laurentii</name>
    <dbReference type="NCBI Taxonomy" id="5418"/>
    <lineage>
        <taxon>Eukaryota</taxon>
        <taxon>Fungi</taxon>
        <taxon>Dikarya</taxon>
        <taxon>Basidiomycota</taxon>
        <taxon>Agaricomycotina</taxon>
        <taxon>Tremellomycetes</taxon>
        <taxon>Tremellales</taxon>
        <taxon>Rhynchogastremaceae</taxon>
        <taxon>Papiliotrema</taxon>
    </lineage>
</organism>
<dbReference type="Pfam" id="PF00533">
    <property type="entry name" value="BRCT"/>
    <property type="match status" value="1"/>
</dbReference>
<dbReference type="Gene3D" id="2.60.40.10">
    <property type="entry name" value="Immunoglobulins"/>
    <property type="match status" value="1"/>
</dbReference>
<keyword evidence="5" id="KW-1185">Reference proteome</keyword>
<feature type="compositionally biased region" description="Basic and acidic residues" evidence="1">
    <location>
        <begin position="410"/>
        <end position="429"/>
    </location>
</feature>
<dbReference type="SMART" id="SM00292">
    <property type="entry name" value="BRCT"/>
    <property type="match status" value="1"/>
</dbReference>
<feature type="compositionally biased region" description="Acidic residues" evidence="1">
    <location>
        <begin position="585"/>
        <end position="596"/>
    </location>
</feature>
<sequence length="672" mass="71586">MSSIASASSSRSQVTAAPVKSHARGFSRSTTERFTFTLGKLDAGMAILLGPNAHLLEFPSLLLPTPSPGQPPLGPGSILTITVQRDLAAERQAQEAFHALQADILSTFSTPPSAPVLKLRNVTQTSVCVEWEPLQLGSAGFRGLEMYKNGQRWGRVGGERERGKKEKKEWKTGGLQSGEEYTFQLVLKTTAGTHSSNMIRVRTHTMDNLTGLYIKFGSIQPSSLLDKLRDCLEEIGARESPTLELDTTHFVCTTPLIGGDETGRGGSIDPDYTEAARMNLPVLGPDWLLAVTRDRKLVPISNYLLPAPPPDVVASAVPAPFKRPEPLKRASLPFTSSVPSSPTLERPEEIRRSPSPETIARMSMTGPSSGGGPSRGNSLDRTRSREGSLPVISAERRRSRDNSLPTEPVEPVRPRSPKPEADGKLDRGFKFPLKLDTAASSPTTTAGTTSVPVTANGPSEPAPSTQNTEAEGAVSAETQKAKTVDDADPVTAPTFTVEPTTIETPTTPIVTVTPPSEAAEAVEAVATHQDSQASTIDEAIAEFNEAVGKPKKENDTTQSVQTIAPVEAVLTPVEEVLASEKLIEEAEDLEGADEEPVAAADGEFKDVAPKGEQNDVQLNGADTTKNADEEGDFRRPPTAGDAADSQEVKGPESESVPEGEGEGTTMDEIDLN</sequence>
<dbReference type="Gene3D" id="3.40.50.10190">
    <property type="entry name" value="BRCT domain"/>
    <property type="match status" value="1"/>
</dbReference>
<evidence type="ECO:0000313" key="4">
    <source>
        <dbReference type="EMBL" id="KAK1927724.1"/>
    </source>
</evidence>
<evidence type="ECO:0000313" key="5">
    <source>
        <dbReference type="Proteomes" id="UP001182556"/>
    </source>
</evidence>
<dbReference type="InterPro" id="IPR013783">
    <property type="entry name" value="Ig-like_fold"/>
</dbReference>
<proteinExistence type="predicted"/>
<feature type="compositionally biased region" description="Low complexity" evidence="1">
    <location>
        <begin position="1"/>
        <end position="17"/>
    </location>
</feature>
<evidence type="ECO:0000256" key="1">
    <source>
        <dbReference type="SAM" id="MobiDB-lite"/>
    </source>
</evidence>
<dbReference type="InterPro" id="IPR036420">
    <property type="entry name" value="BRCT_dom_sf"/>
</dbReference>
<dbReference type="PROSITE" id="PS50172">
    <property type="entry name" value="BRCT"/>
    <property type="match status" value="1"/>
</dbReference>
<dbReference type="InterPro" id="IPR036116">
    <property type="entry name" value="FN3_sf"/>
</dbReference>
<evidence type="ECO:0000259" key="3">
    <source>
        <dbReference type="PROSITE" id="PS50853"/>
    </source>
</evidence>
<dbReference type="InterPro" id="IPR052827">
    <property type="entry name" value="CHS_Export/Cell_Fusion_Reg"/>
</dbReference>
<dbReference type="CDD" id="cd00063">
    <property type="entry name" value="FN3"/>
    <property type="match status" value="1"/>
</dbReference>
<dbReference type="Proteomes" id="UP001182556">
    <property type="component" value="Unassembled WGS sequence"/>
</dbReference>
<feature type="region of interest" description="Disordered" evidence="1">
    <location>
        <begin position="323"/>
        <end position="509"/>
    </location>
</feature>
<dbReference type="Pfam" id="PF16893">
    <property type="entry name" value="fn3_2"/>
    <property type="match status" value="1"/>
</dbReference>
<dbReference type="GO" id="GO:0006893">
    <property type="term" value="P:Golgi to plasma membrane transport"/>
    <property type="evidence" value="ECO:0007669"/>
    <property type="project" value="TreeGrafter"/>
</dbReference>
<protein>
    <submittedName>
        <fullName evidence="4">Uncharacterized protein</fullName>
    </submittedName>
</protein>
<dbReference type="InterPro" id="IPR031669">
    <property type="entry name" value="Fn3_2"/>
</dbReference>
<accession>A0AAD9FWW7</accession>
<feature type="compositionally biased region" description="Basic and acidic residues" evidence="1">
    <location>
        <begin position="602"/>
        <end position="613"/>
    </location>
</feature>
<feature type="compositionally biased region" description="Polar residues" evidence="1">
    <location>
        <begin position="614"/>
        <end position="624"/>
    </location>
</feature>
<dbReference type="GO" id="GO:0046983">
    <property type="term" value="F:protein dimerization activity"/>
    <property type="evidence" value="ECO:0007669"/>
    <property type="project" value="InterPro"/>
</dbReference>
<dbReference type="SUPFAM" id="SSF52113">
    <property type="entry name" value="BRCT domain"/>
    <property type="match status" value="1"/>
</dbReference>
<feature type="region of interest" description="Disordered" evidence="1">
    <location>
        <begin position="1"/>
        <end position="22"/>
    </location>
</feature>
<dbReference type="SUPFAM" id="SSF49265">
    <property type="entry name" value="Fibronectin type III"/>
    <property type="match status" value="1"/>
</dbReference>
<feature type="compositionally biased region" description="Low complexity" evidence="1">
    <location>
        <begin position="437"/>
        <end position="455"/>
    </location>
</feature>
<dbReference type="SMART" id="SM00060">
    <property type="entry name" value="FN3"/>
    <property type="match status" value="1"/>
</dbReference>